<proteinExistence type="predicted"/>
<feature type="domain" description="Ig-like" evidence="4">
    <location>
        <begin position="205"/>
        <end position="296"/>
    </location>
</feature>
<dbReference type="PROSITE" id="PS50835">
    <property type="entry name" value="IG_LIKE"/>
    <property type="match status" value="1"/>
</dbReference>
<feature type="chain" id="PRO_5043012726" description="Ig-like domain-containing protein" evidence="3">
    <location>
        <begin position="21"/>
        <end position="340"/>
    </location>
</feature>
<accession>A0AAN8KQK6</accession>
<sequence>MKCILIWALLCSHTILYADAQVLHLHHIGSEGVAGLPEFMGSWSVDDRTILQYDSNTMHMDADAPIPDWLSSNEGPSHWRRMNFVSRMIRRFLVTTLNTIGQHDNLTASPPQARLYQTHGYCQLNPDGTMHTSVSHGYNGKDFVTFDIPARTWAAAVPQAVHLVKCRANRAFDLENLYYYYNYECIERLKTILKYAPWIHDKKVPEVGVIESRGLRIPSKVEVTCHVTGFYPRAVQVEWLGTEGLPLVDGVSSGEVLPNGDGSYQLRKSLTLPQGAQYTQHYSCLVLHSSVAGNITVNWVPKTRSSYWRASILTVIGCLLFLTLLVCCRREEEQSERPPL</sequence>
<dbReference type="PANTHER" id="PTHR16675:SF235">
    <property type="entry name" value="SHKT DOMAIN-CONTAINING PROTEIN"/>
    <property type="match status" value="1"/>
</dbReference>
<dbReference type="InterPro" id="IPR011162">
    <property type="entry name" value="MHC_I/II-like_Ag-recog"/>
</dbReference>
<dbReference type="AlphaFoldDB" id="A0AAN8KQK6"/>
<comment type="caution">
    <text evidence="5">The sequence shown here is derived from an EMBL/GenBank/DDBJ whole genome shotgun (WGS) entry which is preliminary data.</text>
</comment>
<dbReference type="InterPro" id="IPR036179">
    <property type="entry name" value="Ig-like_dom_sf"/>
</dbReference>
<dbReference type="SUPFAM" id="SSF54452">
    <property type="entry name" value="MHC antigen-recognition domain"/>
    <property type="match status" value="1"/>
</dbReference>
<evidence type="ECO:0000313" key="6">
    <source>
        <dbReference type="Proteomes" id="UP001356427"/>
    </source>
</evidence>
<dbReference type="InterPro" id="IPR037055">
    <property type="entry name" value="MHC_I-like_Ag-recog_sf"/>
</dbReference>
<keyword evidence="1" id="KW-0325">Glycoprotein</keyword>
<dbReference type="EMBL" id="JAGTTL010000033">
    <property type="protein sequence ID" value="KAK6296153.1"/>
    <property type="molecule type" value="Genomic_DNA"/>
</dbReference>
<dbReference type="SMART" id="SM00407">
    <property type="entry name" value="IGc1"/>
    <property type="match status" value="1"/>
</dbReference>
<dbReference type="InterPro" id="IPR011161">
    <property type="entry name" value="MHC_I-like_Ag-recog"/>
</dbReference>
<protein>
    <recommendedName>
        <fullName evidence="4">Ig-like domain-containing protein</fullName>
    </recommendedName>
</protein>
<dbReference type="InterPro" id="IPR007110">
    <property type="entry name" value="Ig-like_dom"/>
</dbReference>
<keyword evidence="2" id="KW-1133">Transmembrane helix</keyword>
<evidence type="ECO:0000259" key="4">
    <source>
        <dbReference type="PROSITE" id="PS50835"/>
    </source>
</evidence>
<dbReference type="InterPro" id="IPR050208">
    <property type="entry name" value="MHC_class-I_related"/>
</dbReference>
<gene>
    <name evidence="5" type="ORF">J4Q44_G00338660</name>
</gene>
<dbReference type="Proteomes" id="UP001356427">
    <property type="component" value="Unassembled WGS sequence"/>
</dbReference>
<feature type="transmembrane region" description="Helical" evidence="2">
    <location>
        <begin position="307"/>
        <end position="328"/>
    </location>
</feature>
<organism evidence="5 6">
    <name type="scientific">Coregonus suidteri</name>
    <dbReference type="NCBI Taxonomy" id="861788"/>
    <lineage>
        <taxon>Eukaryota</taxon>
        <taxon>Metazoa</taxon>
        <taxon>Chordata</taxon>
        <taxon>Craniata</taxon>
        <taxon>Vertebrata</taxon>
        <taxon>Euteleostomi</taxon>
        <taxon>Actinopterygii</taxon>
        <taxon>Neopterygii</taxon>
        <taxon>Teleostei</taxon>
        <taxon>Protacanthopterygii</taxon>
        <taxon>Salmoniformes</taxon>
        <taxon>Salmonidae</taxon>
        <taxon>Coregoninae</taxon>
        <taxon>Coregonus</taxon>
    </lineage>
</organism>
<dbReference type="Pfam" id="PF00129">
    <property type="entry name" value="MHC_I"/>
    <property type="match status" value="1"/>
</dbReference>
<evidence type="ECO:0000256" key="3">
    <source>
        <dbReference type="SAM" id="SignalP"/>
    </source>
</evidence>
<dbReference type="Gene3D" id="3.30.500.10">
    <property type="entry name" value="MHC class I-like antigen recognition-like"/>
    <property type="match status" value="1"/>
</dbReference>
<dbReference type="GO" id="GO:0006955">
    <property type="term" value="P:immune response"/>
    <property type="evidence" value="ECO:0007669"/>
    <property type="project" value="TreeGrafter"/>
</dbReference>
<dbReference type="InterPro" id="IPR013783">
    <property type="entry name" value="Ig-like_fold"/>
</dbReference>
<dbReference type="GO" id="GO:0009897">
    <property type="term" value="C:external side of plasma membrane"/>
    <property type="evidence" value="ECO:0007669"/>
    <property type="project" value="TreeGrafter"/>
</dbReference>
<keyword evidence="2" id="KW-0812">Transmembrane</keyword>
<dbReference type="Gene3D" id="2.60.40.10">
    <property type="entry name" value="Immunoglobulins"/>
    <property type="match status" value="1"/>
</dbReference>
<dbReference type="InterPro" id="IPR003597">
    <property type="entry name" value="Ig_C1-set"/>
</dbReference>
<evidence type="ECO:0000256" key="1">
    <source>
        <dbReference type="ARBA" id="ARBA00023180"/>
    </source>
</evidence>
<dbReference type="PANTHER" id="PTHR16675">
    <property type="entry name" value="MHC CLASS I-RELATED"/>
    <property type="match status" value="1"/>
</dbReference>
<feature type="signal peptide" evidence="3">
    <location>
        <begin position="1"/>
        <end position="20"/>
    </location>
</feature>
<evidence type="ECO:0000256" key="2">
    <source>
        <dbReference type="SAM" id="Phobius"/>
    </source>
</evidence>
<keyword evidence="2" id="KW-0472">Membrane</keyword>
<keyword evidence="6" id="KW-1185">Reference proteome</keyword>
<evidence type="ECO:0000313" key="5">
    <source>
        <dbReference type="EMBL" id="KAK6296153.1"/>
    </source>
</evidence>
<keyword evidence="3" id="KW-0732">Signal</keyword>
<dbReference type="Pfam" id="PF07654">
    <property type="entry name" value="C1-set"/>
    <property type="match status" value="1"/>
</dbReference>
<name>A0AAN8KQK6_9TELE</name>
<dbReference type="GO" id="GO:0005615">
    <property type="term" value="C:extracellular space"/>
    <property type="evidence" value="ECO:0007669"/>
    <property type="project" value="TreeGrafter"/>
</dbReference>
<dbReference type="SUPFAM" id="SSF48726">
    <property type="entry name" value="Immunoglobulin"/>
    <property type="match status" value="1"/>
</dbReference>
<reference evidence="5 6" key="1">
    <citation type="submission" date="2021-04" db="EMBL/GenBank/DDBJ databases">
        <authorList>
            <person name="De Guttry C."/>
            <person name="Zahm M."/>
            <person name="Klopp C."/>
            <person name="Cabau C."/>
            <person name="Louis A."/>
            <person name="Berthelot C."/>
            <person name="Parey E."/>
            <person name="Roest Crollius H."/>
            <person name="Montfort J."/>
            <person name="Robinson-Rechavi M."/>
            <person name="Bucao C."/>
            <person name="Bouchez O."/>
            <person name="Gislard M."/>
            <person name="Lluch J."/>
            <person name="Milhes M."/>
            <person name="Lampietro C."/>
            <person name="Lopez Roques C."/>
            <person name="Donnadieu C."/>
            <person name="Braasch I."/>
            <person name="Desvignes T."/>
            <person name="Postlethwait J."/>
            <person name="Bobe J."/>
            <person name="Wedekind C."/>
            <person name="Guiguen Y."/>
        </authorList>
    </citation>
    <scope>NUCLEOTIDE SEQUENCE [LARGE SCALE GENOMIC DNA]</scope>
    <source>
        <strain evidence="5">Cs_M1</strain>
        <tissue evidence="5">Blood</tissue>
    </source>
</reference>